<evidence type="ECO:0000313" key="1">
    <source>
        <dbReference type="EMBL" id="GIU66724.1"/>
    </source>
</evidence>
<evidence type="ECO:0000313" key="2">
    <source>
        <dbReference type="Proteomes" id="UP001161064"/>
    </source>
</evidence>
<dbReference type="RefSeq" id="WP_284359357.1">
    <property type="nucleotide sequence ID" value="NZ_BPFZ01000004.1"/>
</dbReference>
<dbReference type="InterPro" id="IPR009057">
    <property type="entry name" value="Homeodomain-like_sf"/>
</dbReference>
<comment type="caution">
    <text evidence="1">The sequence shown here is derived from an EMBL/GenBank/DDBJ whole genome shotgun (WGS) entry which is preliminary data.</text>
</comment>
<dbReference type="Proteomes" id="UP001161064">
    <property type="component" value="Unassembled WGS sequence"/>
</dbReference>
<keyword evidence="2" id="KW-1185">Reference proteome</keyword>
<dbReference type="SUPFAM" id="SSF46689">
    <property type="entry name" value="Homeodomain-like"/>
    <property type="match status" value="1"/>
</dbReference>
<gene>
    <name evidence="1" type="ORF">PsB1_0878</name>
</gene>
<sequence>MKRRSPRPIEDIEDRLLRAATSLGDTLDSISMPTLAQAADCAVGTLYRIAPSKTFLAKLLHQRARALFEAALFAPFPARLSLLERYNLMWSRLTSFALEEPDIAAFLARSPMPASSAFMRASAVFARDGRALGVFGSFNSEELAALIWGPISALLRNRQCSAQSLDRLGSAIWGSLCHQS</sequence>
<name>A0ABQ4PUQ9_9PROT</name>
<dbReference type="EMBL" id="BPFZ01000004">
    <property type="protein sequence ID" value="GIU66724.1"/>
    <property type="molecule type" value="Genomic_DNA"/>
</dbReference>
<evidence type="ECO:0008006" key="3">
    <source>
        <dbReference type="Google" id="ProtNLM"/>
    </source>
</evidence>
<accession>A0ABQ4PUQ9</accession>
<reference evidence="1" key="2">
    <citation type="journal article" date="2023" name="ISME Commun">
        <title>Characterization of a bloom-associated alphaproteobacterial lineage, 'Candidatus Phycosocius': insights into freshwater algal-bacterial interactions.</title>
        <authorList>
            <person name="Tanabe Y."/>
            <person name="Yamaguchi H."/>
            <person name="Yoshida M."/>
            <person name="Kai A."/>
            <person name="Okazaki Y."/>
        </authorList>
    </citation>
    <scope>NUCLEOTIDE SEQUENCE</scope>
    <source>
        <strain evidence="1">BOTRYCO-1</strain>
    </source>
</reference>
<organism evidence="1 2">
    <name type="scientific">Candidatus Phycosocius spiralis</name>
    <dbReference type="NCBI Taxonomy" id="2815099"/>
    <lineage>
        <taxon>Bacteria</taxon>
        <taxon>Pseudomonadati</taxon>
        <taxon>Pseudomonadota</taxon>
        <taxon>Alphaproteobacteria</taxon>
        <taxon>Caulobacterales</taxon>
        <taxon>Caulobacterales incertae sedis</taxon>
        <taxon>Candidatus Phycosocius</taxon>
    </lineage>
</organism>
<dbReference type="Gene3D" id="1.10.357.10">
    <property type="entry name" value="Tetracycline Repressor, domain 2"/>
    <property type="match status" value="1"/>
</dbReference>
<reference evidence="1" key="1">
    <citation type="submission" date="2021-05" db="EMBL/GenBank/DDBJ databases">
        <authorList>
            <person name="Tanabe Y."/>
        </authorList>
    </citation>
    <scope>NUCLEOTIDE SEQUENCE</scope>
    <source>
        <strain evidence="1">BOTRYCO-1</strain>
    </source>
</reference>
<protein>
    <recommendedName>
        <fullName evidence="3">HTH tetR-type domain-containing protein</fullName>
    </recommendedName>
</protein>
<proteinExistence type="predicted"/>